<dbReference type="EMBL" id="SMOL01000401">
    <property type="protein sequence ID" value="KAB2617695.1"/>
    <property type="molecule type" value="Genomic_DNA"/>
</dbReference>
<reference evidence="1 2" key="3">
    <citation type="submission" date="2019-11" db="EMBL/GenBank/DDBJ databases">
        <title>A de novo genome assembly of a pear dwarfing rootstock.</title>
        <authorList>
            <person name="Wang F."/>
            <person name="Wang J."/>
            <person name="Li S."/>
            <person name="Zhang Y."/>
            <person name="Fang M."/>
            <person name="Ma L."/>
            <person name="Zhao Y."/>
            <person name="Jiang S."/>
        </authorList>
    </citation>
    <scope>NUCLEOTIDE SEQUENCE [LARGE SCALE GENOMIC DNA]</scope>
    <source>
        <strain evidence="1">S2</strain>
        <tissue evidence="1">Leaf</tissue>
    </source>
</reference>
<gene>
    <name evidence="1" type="ORF">D8674_013564</name>
</gene>
<dbReference type="PANTHER" id="PTHR33325">
    <property type="entry name" value="ZINC FINGER, CCHC-TYPE-RELATED"/>
    <property type="match status" value="1"/>
</dbReference>
<sequence>MSNLNKLDFTALKVFGKTYLKWVQDVKLHLTAKNLCLAIEDETDNPIGKAEKATTMIFIRSHIHEALQTEYLAEEDPRTLWIALVDRFDH</sequence>
<protein>
    <submittedName>
        <fullName evidence="1">Uncharacterized protein</fullName>
    </submittedName>
</protein>
<proteinExistence type="predicted"/>
<dbReference type="PANTHER" id="PTHR33325:SF11">
    <property type="entry name" value="COLD SHOCK DOMAIN-CONTAINING PROTEIN 4-LIKE"/>
    <property type="match status" value="1"/>
</dbReference>
<dbReference type="Proteomes" id="UP000327157">
    <property type="component" value="Chromosome 15"/>
</dbReference>
<organism evidence="1 2">
    <name type="scientific">Pyrus ussuriensis x Pyrus communis</name>
    <dbReference type="NCBI Taxonomy" id="2448454"/>
    <lineage>
        <taxon>Eukaryota</taxon>
        <taxon>Viridiplantae</taxon>
        <taxon>Streptophyta</taxon>
        <taxon>Embryophyta</taxon>
        <taxon>Tracheophyta</taxon>
        <taxon>Spermatophyta</taxon>
        <taxon>Magnoliopsida</taxon>
        <taxon>eudicotyledons</taxon>
        <taxon>Gunneridae</taxon>
        <taxon>Pentapetalae</taxon>
        <taxon>rosids</taxon>
        <taxon>fabids</taxon>
        <taxon>Rosales</taxon>
        <taxon>Rosaceae</taxon>
        <taxon>Amygdaloideae</taxon>
        <taxon>Maleae</taxon>
        <taxon>Pyrus</taxon>
    </lineage>
</organism>
<reference evidence="2" key="2">
    <citation type="submission" date="2019-10" db="EMBL/GenBank/DDBJ databases">
        <title>A de novo genome assembly of a pear dwarfing rootstock.</title>
        <authorList>
            <person name="Wang F."/>
            <person name="Wang J."/>
            <person name="Li S."/>
            <person name="Zhang Y."/>
            <person name="Fang M."/>
            <person name="Ma L."/>
            <person name="Zhao Y."/>
            <person name="Jiang S."/>
        </authorList>
    </citation>
    <scope>NUCLEOTIDE SEQUENCE [LARGE SCALE GENOMIC DNA]</scope>
</reference>
<dbReference type="OrthoDB" id="1164377at2759"/>
<accession>A0A5N5GQ34</accession>
<comment type="caution">
    <text evidence="1">The sequence shown here is derived from an EMBL/GenBank/DDBJ whole genome shotgun (WGS) entry which is preliminary data.</text>
</comment>
<keyword evidence="2" id="KW-1185">Reference proteome</keyword>
<name>A0A5N5GQ34_9ROSA</name>
<evidence type="ECO:0000313" key="1">
    <source>
        <dbReference type="EMBL" id="KAB2617695.1"/>
    </source>
</evidence>
<dbReference type="AlphaFoldDB" id="A0A5N5GQ34"/>
<evidence type="ECO:0000313" key="2">
    <source>
        <dbReference type="Proteomes" id="UP000327157"/>
    </source>
</evidence>
<reference evidence="1 2" key="1">
    <citation type="submission" date="2019-09" db="EMBL/GenBank/DDBJ databases">
        <authorList>
            <person name="Ou C."/>
        </authorList>
    </citation>
    <scope>NUCLEOTIDE SEQUENCE [LARGE SCALE GENOMIC DNA]</scope>
    <source>
        <strain evidence="1">S2</strain>
        <tissue evidence="1">Leaf</tissue>
    </source>
</reference>